<proteinExistence type="predicted"/>
<dbReference type="EMBL" id="WOWR01000018">
    <property type="protein sequence ID" value="KAF0254030.1"/>
    <property type="molecule type" value="Genomic_DNA"/>
</dbReference>
<accession>A0A7V8J428</accession>
<name>A0A7V8J428_PSEPU</name>
<comment type="caution">
    <text evidence="1">The sequence shown here is derived from an EMBL/GenBank/DDBJ whole genome shotgun (WGS) entry which is preliminary data.</text>
</comment>
<dbReference type="AlphaFoldDB" id="A0A7V8J428"/>
<evidence type="ECO:0000313" key="2">
    <source>
        <dbReference type="Proteomes" id="UP000442695"/>
    </source>
</evidence>
<sequence>MTQMTARPTTLIFHQPPYFFPSGAPLDTWEVHSDTNCAYEIEASGRLIRKYKFDGSRWVSPDFTGSFSISITPRYAQSVQVFVLFVVCGMVMNMHQTDVEAPTPLLSGHWKWVLEDLVVDKDAVESSQTYRGCIQIIKQAEGDPGYKTGDPKLDAMIGMALCRPALIEGKSPRNALECLSEHQLRATTGWLRATITD</sequence>
<organism evidence="1 2">
    <name type="scientific">Pseudomonas putida</name>
    <name type="common">Arthrobacter siderocapsulatus</name>
    <dbReference type="NCBI Taxonomy" id="303"/>
    <lineage>
        <taxon>Bacteria</taxon>
        <taxon>Pseudomonadati</taxon>
        <taxon>Pseudomonadota</taxon>
        <taxon>Gammaproteobacteria</taxon>
        <taxon>Pseudomonadales</taxon>
        <taxon>Pseudomonadaceae</taxon>
        <taxon>Pseudomonas</taxon>
    </lineage>
</organism>
<dbReference type="RefSeq" id="WP_156859157.1">
    <property type="nucleotide sequence ID" value="NZ_WOWR01000018.1"/>
</dbReference>
<evidence type="ECO:0000313" key="1">
    <source>
        <dbReference type="EMBL" id="KAF0254030.1"/>
    </source>
</evidence>
<dbReference type="Proteomes" id="UP000442695">
    <property type="component" value="Unassembled WGS sequence"/>
</dbReference>
<gene>
    <name evidence="1" type="ORF">GN299_15275</name>
</gene>
<protein>
    <submittedName>
        <fullName evidence="1">Uncharacterized protein</fullName>
    </submittedName>
</protein>
<reference evidence="1 2" key="1">
    <citation type="submission" date="2019-12" db="EMBL/GenBank/DDBJ databases">
        <authorList>
            <person name="Woiski C."/>
        </authorList>
    </citation>
    <scope>NUCLEOTIDE SEQUENCE [LARGE SCALE GENOMIC DNA]</scope>
    <source>
        <strain evidence="1 2">BOE100</strain>
    </source>
</reference>